<feature type="transmembrane region" description="Helical" evidence="5">
    <location>
        <begin position="12"/>
        <end position="29"/>
    </location>
</feature>
<evidence type="ECO:0000256" key="5">
    <source>
        <dbReference type="SAM" id="Phobius"/>
    </source>
</evidence>
<feature type="transmembrane region" description="Helical" evidence="5">
    <location>
        <begin position="70"/>
        <end position="88"/>
    </location>
</feature>
<keyword evidence="2 5" id="KW-0812">Transmembrane</keyword>
<evidence type="ECO:0000256" key="2">
    <source>
        <dbReference type="ARBA" id="ARBA00022692"/>
    </source>
</evidence>
<accession>A0ABS8HQT4</accession>
<evidence type="ECO:0000256" key="3">
    <source>
        <dbReference type="ARBA" id="ARBA00022989"/>
    </source>
</evidence>
<dbReference type="RefSeq" id="WP_229534781.1">
    <property type="nucleotide sequence ID" value="NZ_JAJHJB010000010.1"/>
</dbReference>
<keyword evidence="7" id="KW-1185">Reference proteome</keyword>
<keyword evidence="4 5" id="KW-0472">Membrane</keyword>
<evidence type="ECO:0000256" key="4">
    <source>
        <dbReference type="ARBA" id="ARBA00023136"/>
    </source>
</evidence>
<evidence type="ECO:0000256" key="1">
    <source>
        <dbReference type="ARBA" id="ARBA00004141"/>
    </source>
</evidence>
<dbReference type="EMBL" id="JAJHJB010000010">
    <property type="protein sequence ID" value="MCC5465531.1"/>
    <property type="molecule type" value="Genomic_DNA"/>
</dbReference>
<dbReference type="NCBIfam" id="TIGR01593">
    <property type="entry name" value="holin_tox_secr"/>
    <property type="match status" value="1"/>
</dbReference>
<organism evidence="6 7">
    <name type="scientific">Pelosinus baikalensis</name>
    <dbReference type="NCBI Taxonomy" id="2892015"/>
    <lineage>
        <taxon>Bacteria</taxon>
        <taxon>Bacillati</taxon>
        <taxon>Bacillota</taxon>
        <taxon>Negativicutes</taxon>
        <taxon>Selenomonadales</taxon>
        <taxon>Sporomusaceae</taxon>
        <taxon>Pelosinus</taxon>
    </lineage>
</organism>
<protein>
    <submittedName>
        <fullName evidence="6">Phage holin family protein</fullName>
    </submittedName>
</protein>
<reference evidence="6" key="1">
    <citation type="submission" date="2021-11" db="EMBL/GenBank/DDBJ databases">
        <title>Description of a new species Pelosinus isolated from the bottom sediments of Lake Baikal.</title>
        <authorList>
            <person name="Zakharyuk A."/>
        </authorList>
    </citation>
    <scope>NUCLEOTIDE SEQUENCE</scope>
    <source>
        <strain evidence="6">Bkl1</strain>
    </source>
</reference>
<gene>
    <name evidence="6" type="ORF">LMF89_09170</name>
</gene>
<sequence length="139" mass="15421">MLNYIKTEFNTLVTCSAIGGAFSFLVGGVDLPISSLLTLICLDYLTGIYAGWVNHSVSSQASFNGLKRKVFILVMVALANLLDNAMGLNHMFRTMMIFGYGAMEGISIFENFDRIGWGQYIPAILRSKLIQLRDERGIK</sequence>
<proteinExistence type="predicted"/>
<comment type="subcellular location">
    <subcellularLocation>
        <location evidence="1">Membrane</location>
        <topology evidence="1">Multi-pass membrane protein</topology>
    </subcellularLocation>
</comment>
<evidence type="ECO:0000313" key="7">
    <source>
        <dbReference type="Proteomes" id="UP001165492"/>
    </source>
</evidence>
<keyword evidence="3 5" id="KW-1133">Transmembrane helix</keyword>
<comment type="caution">
    <text evidence="6">The sequence shown here is derived from an EMBL/GenBank/DDBJ whole genome shotgun (WGS) entry which is preliminary data.</text>
</comment>
<dbReference type="Pfam" id="PF05105">
    <property type="entry name" value="Phage_holin_4_1"/>
    <property type="match status" value="1"/>
</dbReference>
<dbReference type="Proteomes" id="UP001165492">
    <property type="component" value="Unassembled WGS sequence"/>
</dbReference>
<dbReference type="InterPro" id="IPR006480">
    <property type="entry name" value="Phage_holin_4_1"/>
</dbReference>
<name>A0ABS8HQT4_9FIRM</name>
<evidence type="ECO:0000313" key="6">
    <source>
        <dbReference type="EMBL" id="MCC5465531.1"/>
    </source>
</evidence>